<feature type="chain" id="PRO_5023005355" evidence="1">
    <location>
        <begin position="20"/>
        <end position="746"/>
    </location>
</feature>
<gene>
    <name evidence="3" type="ORF">PX52LOC_04950</name>
</gene>
<proteinExistence type="predicted"/>
<organism evidence="3 4">
    <name type="scientific">Limnoglobus roseus</name>
    <dbReference type="NCBI Taxonomy" id="2598579"/>
    <lineage>
        <taxon>Bacteria</taxon>
        <taxon>Pseudomonadati</taxon>
        <taxon>Planctomycetota</taxon>
        <taxon>Planctomycetia</taxon>
        <taxon>Gemmatales</taxon>
        <taxon>Gemmataceae</taxon>
        <taxon>Limnoglobus</taxon>
    </lineage>
</organism>
<reference evidence="4" key="1">
    <citation type="submission" date="2019-08" db="EMBL/GenBank/DDBJ databases">
        <title>Limnoglobus roseus gen. nov., sp. nov., a novel freshwater planctomycete with a giant genome from the family Gemmataceae.</title>
        <authorList>
            <person name="Kulichevskaya I.S."/>
            <person name="Naumoff D.G."/>
            <person name="Miroshnikov K."/>
            <person name="Ivanova A."/>
            <person name="Philippov D.A."/>
            <person name="Hakobyan A."/>
            <person name="Rijpstra I.C."/>
            <person name="Sinninghe Damste J.S."/>
            <person name="Liesack W."/>
            <person name="Dedysh S.N."/>
        </authorList>
    </citation>
    <scope>NUCLEOTIDE SEQUENCE [LARGE SCALE GENOMIC DNA]</scope>
    <source>
        <strain evidence="4">PX52</strain>
    </source>
</reference>
<keyword evidence="4" id="KW-1185">Reference proteome</keyword>
<feature type="signal peptide" evidence="1">
    <location>
        <begin position="1"/>
        <end position="19"/>
    </location>
</feature>
<keyword evidence="1" id="KW-0732">Signal</keyword>
<dbReference type="Pfam" id="PF04151">
    <property type="entry name" value="PPC"/>
    <property type="match status" value="1"/>
</dbReference>
<protein>
    <submittedName>
        <fullName evidence="3">Pre-peptidase</fullName>
    </submittedName>
</protein>
<dbReference type="Proteomes" id="UP000324974">
    <property type="component" value="Chromosome"/>
</dbReference>
<dbReference type="EMBL" id="CP042425">
    <property type="protein sequence ID" value="QEL17937.1"/>
    <property type="molecule type" value="Genomic_DNA"/>
</dbReference>
<dbReference type="KEGG" id="lrs:PX52LOC_04950"/>
<feature type="domain" description="Peptidase C-terminal archaeal/bacterial" evidence="2">
    <location>
        <begin position="163"/>
        <end position="233"/>
    </location>
</feature>
<dbReference type="InterPro" id="IPR007280">
    <property type="entry name" value="Peptidase_C_arc/bac"/>
</dbReference>
<dbReference type="OrthoDB" id="235850at2"/>
<sequence length="746" mass="80644">MLRFLLTLTTLFLASTASATPPVLSYLFPAGGQRGTTVKLRVGGLFLHDNAQFEIGGDRWKTRHMLKAIPRIWFEGPILPLPESQQSEDYPVDREATIEIPKDTKSGAVRARVWTSQGTATGPMFVVGDLPEVVEEEIEGDAIAVPVRLPVTVNGRIFPREDIDLWAFTAKQGETITAFANTTNIHSPMVAKLEITDTDGNVLAEQVDRPGLGQDASVRFTVPADGTYHVRVRDVRNAGGPSHVYRLTITAGTVVDRIFPLGGKRGRKTTFALDGPAVPQSVEVPIPETTTTLPLHLGANVVELDVDDLPESVTTSETLSPPVILNGRVEKAASPSAWHLALKKGTKYEFELRARRLGSPLCGLVIVLDSAGKEVARGEAADPTADPTFAFQPVADGVYCVHVAERFRNRSGREYAYRLKVRDPSSVEPGFRLSLATESLNVPRGSTVKVKATVERLGGFTGTVELAAEQLPPGITAAKATIAEKQTATDMTFAADANAKVMPGTVTITGTSKTRTAKSELFVIATVPTPFKFTGEYTMSNSPRGQPYCRSYKLERNGFDRPVTISLADRQIRHLQGANGQPIVVPPNATEFTFAAQLPAWIETGRTCRVTLMAVGQVKDADGTQHTVAFTSTEQNHQMIVVPEPGRLGIDCDVSTLKAIPGKTILVPVRVSRAKGLSGEVKVELIYPSHWKGLRAKTLIVPENQDTGELEVSFDPSNLGPFNCPSTIRAISGDVVAETKLVVHSR</sequence>
<evidence type="ECO:0000256" key="1">
    <source>
        <dbReference type="SAM" id="SignalP"/>
    </source>
</evidence>
<evidence type="ECO:0000313" key="3">
    <source>
        <dbReference type="EMBL" id="QEL17937.1"/>
    </source>
</evidence>
<dbReference type="RefSeq" id="WP_149112486.1">
    <property type="nucleotide sequence ID" value="NZ_CP042425.1"/>
</dbReference>
<evidence type="ECO:0000313" key="4">
    <source>
        <dbReference type="Proteomes" id="UP000324974"/>
    </source>
</evidence>
<dbReference type="Gene3D" id="2.60.120.380">
    <property type="match status" value="1"/>
</dbReference>
<name>A0A5C1AIE3_9BACT</name>
<dbReference type="AlphaFoldDB" id="A0A5C1AIE3"/>
<evidence type="ECO:0000259" key="2">
    <source>
        <dbReference type="Pfam" id="PF04151"/>
    </source>
</evidence>
<accession>A0A5C1AIE3</accession>